<keyword evidence="3" id="KW-1185">Reference proteome</keyword>
<comment type="caution">
    <text evidence="2">The sequence shown here is derived from an EMBL/GenBank/DDBJ whole genome shotgun (WGS) entry which is preliminary data.</text>
</comment>
<feature type="transmembrane region" description="Helical" evidence="1">
    <location>
        <begin position="97"/>
        <end position="119"/>
    </location>
</feature>
<keyword evidence="1" id="KW-0812">Transmembrane</keyword>
<evidence type="ECO:0000313" key="2">
    <source>
        <dbReference type="EMBL" id="MEA0970233.1"/>
    </source>
</evidence>
<evidence type="ECO:0000313" key="3">
    <source>
        <dbReference type="Proteomes" id="UP001291687"/>
    </source>
</evidence>
<keyword evidence="1" id="KW-1133">Transmembrane helix</keyword>
<dbReference type="RefSeq" id="WP_322776138.1">
    <property type="nucleotide sequence ID" value="NZ_JARJFB010000007.1"/>
</dbReference>
<gene>
    <name evidence="2" type="ORF">Megvenef_00186</name>
</gene>
<sequence>MFKNLTQVYCLIVCLVASVVMMITIGVMLGSGTDFVFTEYKYMSQLSKFSSDEKYVEYKKQASSNDKEQRQILKPELIKDKRMADREDYINEVKGNAISSMISCATWLITGLFFFIIHWRMYRCSASTKV</sequence>
<reference evidence="2 3" key="1">
    <citation type="submission" date="2023-03" db="EMBL/GenBank/DDBJ databases">
        <title>Host association and intracellularity evolved multiple times independently in the Rickettsiales.</title>
        <authorList>
            <person name="Castelli M."/>
            <person name="Nardi T."/>
            <person name="Gammuto L."/>
            <person name="Bellinzona G."/>
            <person name="Sabaneyeva E."/>
            <person name="Potekhin A."/>
            <person name="Serra V."/>
            <person name="Petroni G."/>
            <person name="Sassera D."/>
        </authorList>
    </citation>
    <scope>NUCLEOTIDE SEQUENCE [LARGE SCALE GENOMIC DNA]</scope>
    <source>
        <strain evidence="2 3">Sr 2-6</strain>
    </source>
</reference>
<protein>
    <recommendedName>
        <fullName evidence="4">DUF1461 domain-containing protein</fullName>
    </recommendedName>
</protein>
<evidence type="ECO:0000256" key="1">
    <source>
        <dbReference type="SAM" id="Phobius"/>
    </source>
</evidence>
<evidence type="ECO:0008006" key="4">
    <source>
        <dbReference type="Google" id="ProtNLM"/>
    </source>
</evidence>
<dbReference type="Proteomes" id="UP001291687">
    <property type="component" value="Unassembled WGS sequence"/>
</dbReference>
<name>A0ABU5NAN9_9RICK</name>
<feature type="transmembrane region" description="Helical" evidence="1">
    <location>
        <begin position="7"/>
        <end position="29"/>
    </location>
</feature>
<keyword evidence="1" id="KW-0472">Membrane</keyword>
<organism evidence="2 3">
    <name type="scientific">Candidatus Megaera venefica</name>
    <dbReference type="NCBI Taxonomy" id="2055910"/>
    <lineage>
        <taxon>Bacteria</taxon>
        <taxon>Pseudomonadati</taxon>
        <taxon>Pseudomonadota</taxon>
        <taxon>Alphaproteobacteria</taxon>
        <taxon>Rickettsiales</taxon>
        <taxon>Rickettsiaceae</taxon>
        <taxon>Candidatus Megaera</taxon>
    </lineage>
</organism>
<proteinExistence type="predicted"/>
<accession>A0ABU5NAN9</accession>
<dbReference type="EMBL" id="JARJFB010000007">
    <property type="protein sequence ID" value="MEA0970233.1"/>
    <property type="molecule type" value="Genomic_DNA"/>
</dbReference>